<dbReference type="GO" id="GO:0008237">
    <property type="term" value="F:metallopeptidase activity"/>
    <property type="evidence" value="ECO:0007669"/>
    <property type="project" value="InterPro"/>
</dbReference>
<dbReference type="PROSITE" id="PS50853">
    <property type="entry name" value="FN3"/>
    <property type="match status" value="1"/>
</dbReference>
<dbReference type="AlphaFoldDB" id="A0A6M0JUA8"/>
<evidence type="ECO:0000313" key="3">
    <source>
        <dbReference type="Proteomes" id="UP000483379"/>
    </source>
</evidence>
<dbReference type="Proteomes" id="UP000483379">
    <property type="component" value="Unassembled WGS sequence"/>
</dbReference>
<accession>A0A6M0JUA8</accession>
<dbReference type="InterPro" id="IPR036116">
    <property type="entry name" value="FN3_sf"/>
</dbReference>
<comment type="caution">
    <text evidence="2">The sequence shown here is derived from an EMBL/GenBank/DDBJ whole genome shotgun (WGS) entry which is preliminary data.</text>
</comment>
<sequence length="540" mass="57588">MLVVLALPWARTAQATVVDILIVYETGAASWVGSNGGMEGFAQDAVNRMNQAAQNTGLDLSFRLVHHMAVSYSAVSLDKDLIALQAGSGVFADVASARDTYGADLVAMLIDTGSAYGYTGLGYLLANWSGHADYAHTVTSIRAVAIGNTMTHEVGHNLGADHSKYQASGPGPNTYLDGQYSAGWYFAGTDGKDYHTIMAYDSDGFGGYYDPAPLFSTPSKTYQGTPAGDASDGDNARLIGQTKDIIAGYRASVQTAPTAPIAMSAAEVAQTGFTAMWSSADGAEGYALDVSESADFVDFVSGFAQLDVGTATSQAITGLSLDTDYFYRVRAYNGQGVSEYSNVVSVTTAAVDRDSLWRVTEIYIATMGYAPDNQGLQYWVDQIEAGRGWTPTTVAQSFFDQPLVREKYPETQGFGPLIEALYQNIFGRSADAEGYAYWLDELESGRVARNQMIIALINGGWANPDAAQDMARFGNQVEVALAFADYQADNGIVYGDLSEDDQALLRQIGRDVIADVTYEATTRDAAIASIPSLFASLTGS</sequence>
<protein>
    <submittedName>
        <fullName evidence="2">DUF4214 domain-containing protein</fullName>
    </submittedName>
</protein>
<evidence type="ECO:0000313" key="2">
    <source>
        <dbReference type="EMBL" id="NEV61116.1"/>
    </source>
</evidence>
<gene>
    <name evidence="2" type="ORF">G3446_04235</name>
</gene>
<dbReference type="SUPFAM" id="SSF55486">
    <property type="entry name" value="Metalloproteases ('zincins'), catalytic domain"/>
    <property type="match status" value="1"/>
</dbReference>
<dbReference type="EMBL" id="JAAIJQ010000008">
    <property type="protein sequence ID" value="NEV61116.1"/>
    <property type="molecule type" value="Genomic_DNA"/>
</dbReference>
<dbReference type="Gene3D" id="3.40.390.10">
    <property type="entry name" value="Collagenase (Catalytic Domain)"/>
    <property type="match status" value="1"/>
</dbReference>
<dbReference type="InterPro" id="IPR013783">
    <property type="entry name" value="Ig-like_fold"/>
</dbReference>
<dbReference type="RefSeq" id="WP_164451165.1">
    <property type="nucleotide sequence ID" value="NZ_JAAIJQ010000008.1"/>
</dbReference>
<dbReference type="Pfam" id="PF13946">
    <property type="entry name" value="DUF4214"/>
    <property type="match status" value="1"/>
</dbReference>
<name>A0A6M0JUA8_9GAMM</name>
<feature type="domain" description="Fibronectin type-III" evidence="1">
    <location>
        <begin position="259"/>
        <end position="351"/>
    </location>
</feature>
<dbReference type="SMART" id="SM00060">
    <property type="entry name" value="FN3"/>
    <property type="match status" value="1"/>
</dbReference>
<dbReference type="Gene3D" id="2.60.40.10">
    <property type="entry name" value="Immunoglobulins"/>
    <property type="match status" value="1"/>
</dbReference>
<dbReference type="Pfam" id="PF13688">
    <property type="entry name" value="Reprolysin_5"/>
    <property type="match status" value="1"/>
</dbReference>
<keyword evidence="3" id="KW-1185">Reference proteome</keyword>
<dbReference type="InterPro" id="IPR025282">
    <property type="entry name" value="DUF4214"/>
</dbReference>
<dbReference type="Pfam" id="PF00041">
    <property type="entry name" value="fn3"/>
    <property type="match status" value="1"/>
</dbReference>
<reference evidence="2 3" key="1">
    <citation type="submission" date="2020-02" db="EMBL/GenBank/DDBJ databases">
        <title>Genome sequences of Thiorhodococcus mannitoliphagus and Thiorhodococcus minor, purple sulfur photosynthetic bacteria in the gammaproteobacterial family, Chromatiaceae.</title>
        <authorList>
            <person name="Aviles F.A."/>
            <person name="Meyer T.E."/>
            <person name="Kyndt J.A."/>
        </authorList>
    </citation>
    <scope>NUCLEOTIDE SEQUENCE [LARGE SCALE GENOMIC DNA]</scope>
    <source>
        <strain evidence="2 3">DSM 11518</strain>
    </source>
</reference>
<dbReference type="CDD" id="cd00063">
    <property type="entry name" value="FN3"/>
    <property type="match status" value="1"/>
</dbReference>
<evidence type="ECO:0000259" key="1">
    <source>
        <dbReference type="PROSITE" id="PS50853"/>
    </source>
</evidence>
<dbReference type="InterPro" id="IPR003961">
    <property type="entry name" value="FN3_dom"/>
</dbReference>
<dbReference type="InterPro" id="IPR024079">
    <property type="entry name" value="MetalloPept_cat_dom_sf"/>
</dbReference>
<organism evidence="2 3">
    <name type="scientific">Thiorhodococcus minor</name>
    <dbReference type="NCBI Taxonomy" id="57489"/>
    <lineage>
        <taxon>Bacteria</taxon>
        <taxon>Pseudomonadati</taxon>
        <taxon>Pseudomonadota</taxon>
        <taxon>Gammaproteobacteria</taxon>
        <taxon>Chromatiales</taxon>
        <taxon>Chromatiaceae</taxon>
        <taxon>Thiorhodococcus</taxon>
    </lineage>
</organism>
<proteinExistence type="predicted"/>
<dbReference type="SUPFAM" id="SSF49265">
    <property type="entry name" value="Fibronectin type III"/>
    <property type="match status" value="1"/>
</dbReference>